<comment type="subunit">
    <text evidence="2">Interacts with COX5B; this interaction may contribute to localize PYROXD2 to the inner face of the inner mitochondrial membrane.</text>
</comment>
<dbReference type="Gene3D" id="3.50.50.60">
    <property type="entry name" value="FAD/NAD(P)-binding domain"/>
    <property type="match status" value="2"/>
</dbReference>
<evidence type="ECO:0000256" key="1">
    <source>
        <dbReference type="ARBA" id="ARBA00037217"/>
    </source>
</evidence>
<comment type="function">
    <text evidence="1">Probable oxidoreductase that may play a role as regulator of mitochondrial function.</text>
</comment>
<dbReference type="OrthoDB" id="833207at2"/>
<dbReference type="PANTHER" id="PTHR10668:SF105">
    <property type="entry name" value="DEHYDROGENASE-RELATED"/>
    <property type="match status" value="1"/>
</dbReference>
<dbReference type="Pfam" id="PF01593">
    <property type="entry name" value="Amino_oxidase"/>
    <property type="match status" value="1"/>
</dbReference>
<dbReference type="PANTHER" id="PTHR10668">
    <property type="entry name" value="PHYTOENE DEHYDROGENASE"/>
    <property type="match status" value="1"/>
</dbReference>
<accession>A0A4R6S779</accession>
<sequence>MTTVVIGSGINGMVAAAELARAGVPTVLLERADRIGGFIAADPERTVPGFLHDTYSSWHPLFVSSAAFGELGGELAARGLAYSNSETAVTASTADVQGERRTSIAYRDPARTAEGFASAADRDAYLGMLEEFGTRAPTIFGALGAELGSAPVLGKLGWKAVRGLKVAGVEELARDALTSARSYLRRKFTGWEVDALWTPWGLHSGLGPDHATGGMMIPVFAAAMHQFGLPIVTGGVQGFLTAFESLLRDSGVEIRTGVEAEEIVTAGGKVTGVQTSAGLITADTVLASVSPGALYGTLLARAPEVATQRKSATSYRPGRAAMQLHFALDKPLQWEDEALREVPLVHLSDGSGSTGIACAQAEAGLLPSSPTVVVGQQSVVDSSRAPEGKATLWLQLQEVPFAPIGDAREQIDTSGGWDDAELRQRYVDRVLDRLEEFAPGTKSTILGTDVIAPTDLLAANPNAIAGDPYGGSAELDQNLRWRPFPGAAEHRTPIAGVWHIGAATHPGPGLGAGSGHIVAQRIITRRTR</sequence>
<feature type="domain" description="Amine oxidase" evidence="4">
    <location>
        <begin position="12"/>
        <end position="428"/>
    </location>
</feature>
<reference evidence="5 6" key="1">
    <citation type="submission" date="2019-03" db="EMBL/GenBank/DDBJ databases">
        <title>Genomic analyses of the natural microbiome of Caenorhabditis elegans.</title>
        <authorList>
            <person name="Samuel B."/>
        </authorList>
    </citation>
    <scope>NUCLEOTIDE SEQUENCE [LARGE SCALE GENOMIC DNA]</scope>
    <source>
        <strain evidence="5 6">JUb18</strain>
    </source>
</reference>
<dbReference type="AlphaFoldDB" id="A0A4R6S779"/>
<evidence type="ECO:0000256" key="3">
    <source>
        <dbReference type="ARBA" id="ARBA00040298"/>
    </source>
</evidence>
<evidence type="ECO:0000256" key="2">
    <source>
        <dbReference type="ARBA" id="ARBA00038825"/>
    </source>
</evidence>
<organism evidence="5 6">
    <name type="scientific">Leucobacter luti</name>
    <dbReference type="NCBI Taxonomy" id="340320"/>
    <lineage>
        <taxon>Bacteria</taxon>
        <taxon>Bacillati</taxon>
        <taxon>Actinomycetota</taxon>
        <taxon>Actinomycetes</taxon>
        <taxon>Micrococcales</taxon>
        <taxon>Microbacteriaceae</taxon>
        <taxon>Leucobacter</taxon>
    </lineage>
</organism>
<evidence type="ECO:0000313" key="6">
    <source>
        <dbReference type="Proteomes" id="UP000295601"/>
    </source>
</evidence>
<comment type="caution">
    <text evidence="5">The sequence shown here is derived from an EMBL/GenBank/DDBJ whole genome shotgun (WGS) entry which is preliminary data.</text>
</comment>
<dbReference type="GO" id="GO:0016491">
    <property type="term" value="F:oxidoreductase activity"/>
    <property type="evidence" value="ECO:0007669"/>
    <property type="project" value="InterPro"/>
</dbReference>
<keyword evidence="6" id="KW-1185">Reference proteome</keyword>
<evidence type="ECO:0000313" key="5">
    <source>
        <dbReference type="EMBL" id="TDP95692.1"/>
    </source>
</evidence>
<dbReference type="EMBL" id="SNYA01000001">
    <property type="protein sequence ID" value="TDP95692.1"/>
    <property type="molecule type" value="Genomic_DNA"/>
</dbReference>
<dbReference type="InterPro" id="IPR036188">
    <property type="entry name" value="FAD/NAD-bd_sf"/>
</dbReference>
<name>A0A4R6S779_9MICO</name>
<dbReference type="SUPFAM" id="SSF51905">
    <property type="entry name" value="FAD/NAD(P)-binding domain"/>
    <property type="match status" value="1"/>
</dbReference>
<dbReference type="InterPro" id="IPR002937">
    <property type="entry name" value="Amino_oxidase"/>
</dbReference>
<dbReference type="RefSeq" id="WP_133615578.1">
    <property type="nucleotide sequence ID" value="NZ_SNYA01000001.1"/>
</dbReference>
<evidence type="ECO:0000259" key="4">
    <source>
        <dbReference type="Pfam" id="PF01593"/>
    </source>
</evidence>
<gene>
    <name evidence="5" type="ORF">EDF62_0386</name>
</gene>
<protein>
    <recommendedName>
        <fullName evidence="3">Pyridine nucleotide-disulfide oxidoreductase domain-containing protein 2</fullName>
    </recommendedName>
</protein>
<proteinExistence type="predicted"/>
<dbReference type="Proteomes" id="UP000295601">
    <property type="component" value="Unassembled WGS sequence"/>
</dbReference>